<dbReference type="InterPro" id="IPR001165">
    <property type="entry name" value="T4-type_lysozyme"/>
</dbReference>
<keyword evidence="3" id="KW-0326">Glycosidase</keyword>
<organism evidence="4 5">
    <name type="scientific">Vibrio tetraodonis subsp. pristinus</name>
    <dbReference type="NCBI Taxonomy" id="2695891"/>
    <lineage>
        <taxon>Bacteria</taxon>
        <taxon>Pseudomonadati</taxon>
        <taxon>Pseudomonadota</taxon>
        <taxon>Gammaproteobacteria</taxon>
        <taxon>Vibrionales</taxon>
        <taxon>Vibrionaceae</taxon>
        <taxon>Vibrio</taxon>
    </lineage>
</organism>
<dbReference type="InterPro" id="IPR023346">
    <property type="entry name" value="Lysozyme-like_dom_sf"/>
</dbReference>
<dbReference type="Pfam" id="PF00959">
    <property type="entry name" value="Phage_lysozyme"/>
    <property type="match status" value="1"/>
</dbReference>
<dbReference type="InterPro" id="IPR023347">
    <property type="entry name" value="Lysozyme_dom_sf"/>
</dbReference>
<dbReference type="AlphaFoldDB" id="A0A6L8M008"/>
<dbReference type="InterPro" id="IPR052619">
    <property type="entry name" value="Phage_lysozyme-like"/>
</dbReference>
<proteinExistence type="inferred from homology"/>
<dbReference type="GO" id="GO:0042742">
    <property type="term" value="P:defense response to bacterium"/>
    <property type="evidence" value="ECO:0007669"/>
    <property type="project" value="UniProtKB-KW"/>
</dbReference>
<keyword evidence="1 3" id="KW-0929">Antimicrobial</keyword>
<dbReference type="GO" id="GO:0031640">
    <property type="term" value="P:killing of cells of another organism"/>
    <property type="evidence" value="ECO:0007669"/>
    <property type="project" value="UniProtKB-KW"/>
</dbReference>
<evidence type="ECO:0000256" key="3">
    <source>
        <dbReference type="RuleBase" id="RU003788"/>
    </source>
</evidence>
<reference evidence="4 5" key="1">
    <citation type="submission" date="2020-01" db="EMBL/GenBank/DDBJ databases">
        <title>Draft Genome Sequence of Vibrio sp. strain OCN044, Isolated from a Healthy Coral at Palmyra Atoll.</title>
        <authorList>
            <person name="Videau P."/>
            <person name="Loughran R."/>
            <person name="Esquivel A."/>
            <person name="Deadmond M."/>
            <person name="Paddock B.E."/>
            <person name="Saw J.H."/>
            <person name="Ushijima B."/>
        </authorList>
    </citation>
    <scope>NUCLEOTIDE SEQUENCE [LARGE SCALE GENOMIC DNA]</scope>
    <source>
        <strain evidence="4 5">OCN044</strain>
    </source>
</reference>
<dbReference type="Gene3D" id="1.10.530.40">
    <property type="match status" value="1"/>
</dbReference>
<keyword evidence="3 4" id="KW-0378">Hydrolase</keyword>
<dbReference type="RefSeq" id="WP_160928126.1">
    <property type="nucleotide sequence ID" value="NZ_WWEU01000002.1"/>
</dbReference>
<dbReference type="GO" id="GO:0016998">
    <property type="term" value="P:cell wall macromolecule catabolic process"/>
    <property type="evidence" value="ECO:0007669"/>
    <property type="project" value="InterPro"/>
</dbReference>
<protein>
    <recommendedName>
        <fullName evidence="3">Lysozyme</fullName>
        <ecNumber evidence="3">3.2.1.17</ecNumber>
    </recommendedName>
</protein>
<dbReference type="PANTHER" id="PTHR37406">
    <property type="entry name" value="T4-TYPE LYSOZYME 1-RELATED"/>
    <property type="match status" value="1"/>
</dbReference>
<dbReference type="EC" id="3.2.1.17" evidence="3"/>
<dbReference type="GO" id="GO:0003796">
    <property type="term" value="F:lysozyme activity"/>
    <property type="evidence" value="ECO:0007669"/>
    <property type="project" value="UniProtKB-EC"/>
</dbReference>
<dbReference type="PRINTS" id="PR00684">
    <property type="entry name" value="T4LYSOZYME"/>
</dbReference>
<evidence type="ECO:0000256" key="2">
    <source>
        <dbReference type="ARBA" id="ARBA00022638"/>
    </source>
</evidence>
<dbReference type="SUPFAM" id="SSF53955">
    <property type="entry name" value="Lysozyme-like"/>
    <property type="match status" value="1"/>
</dbReference>
<accession>A0A6L8M008</accession>
<dbReference type="PANTHER" id="PTHR37406:SF1">
    <property type="entry name" value="T4-TYPE LYSOZYME 1-RELATED"/>
    <property type="match status" value="1"/>
</dbReference>
<dbReference type="Proteomes" id="UP000478571">
    <property type="component" value="Unassembled WGS sequence"/>
</dbReference>
<name>A0A6L8M008_9VIBR</name>
<comment type="similarity">
    <text evidence="3">Belongs to the glycosyl hydrolase 24 family.</text>
</comment>
<dbReference type="GO" id="GO:0009253">
    <property type="term" value="P:peptidoglycan catabolic process"/>
    <property type="evidence" value="ECO:0007669"/>
    <property type="project" value="InterPro"/>
</dbReference>
<keyword evidence="5" id="KW-1185">Reference proteome</keyword>
<evidence type="ECO:0000313" key="4">
    <source>
        <dbReference type="EMBL" id="MYM58859.1"/>
    </source>
</evidence>
<dbReference type="InterPro" id="IPR002196">
    <property type="entry name" value="Glyco_hydro_24"/>
</dbReference>
<evidence type="ECO:0000313" key="5">
    <source>
        <dbReference type="Proteomes" id="UP000478571"/>
    </source>
</evidence>
<sequence>MSTTNPNFDVLRAYIAGNEGYRTSVYTDTQGNKTVGIGFNLQQSGAQKQIENLGVNYQQLCSGQVVLTNGQVDSLFEDSVNNAIQGAQAMVSNFSRLVPARQIVVVDMVFNLGESKFSGFHQMIAALEASNWDEAATQMLNSLWYDQVGERGQRDVGSMKLGALLPMANNLS</sequence>
<dbReference type="EMBL" id="WWEU01000002">
    <property type="protein sequence ID" value="MYM58859.1"/>
    <property type="molecule type" value="Genomic_DNA"/>
</dbReference>
<comment type="catalytic activity">
    <reaction evidence="3">
        <text>Hydrolysis of (1-&gt;4)-beta-linkages between N-acetylmuramic acid and N-acetyl-D-glucosamine residues in a peptidoglycan and between N-acetyl-D-glucosamine residues in chitodextrins.</text>
        <dbReference type="EC" id="3.2.1.17"/>
    </reaction>
</comment>
<comment type="caution">
    <text evidence="4">The sequence shown here is derived from an EMBL/GenBank/DDBJ whole genome shotgun (WGS) entry which is preliminary data.</text>
</comment>
<keyword evidence="2 3" id="KW-0081">Bacteriolytic enzyme</keyword>
<gene>
    <name evidence="4" type="ORF">GTG28_06450</name>
</gene>
<evidence type="ECO:0000256" key="1">
    <source>
        <dbReference type="ARBA" id="ARBA00022529"/>
    </source>
</evidence>